<evidence type="ECO:0000259" key="2">
    <source>
        <dbReference type="Pfam" id="PF11181"/>
    </source>
</evidence>
<comment type="caution">
    <text evidence="3">The sequence shown here is derived from an EMBL/GenBank/DDBJ whole genome shotgun (WGS) entry which is preliminary data.</text>
</comment>
<dbReference type="InterPro" id="IPR025889">
    <property type="entry name" value="GSP17M-like_dom"/>
</dbReference>
<dbReference type="PANTHER" id="PTHR36109:SF2">
    <property type="entry name" value="MEMBRANE PROTEIN"/>
    <property type="match status" value="1"/>
</dbReference>
<reference evidence="3" key="2">
    <citation type="submission" date="2021-08" db="EMBL/GenBank/DDBJ databases">
        <authorList>
            <person name="Tani A."/>
            <person name="Ola A."/>
            <person name="Ogura Y."/>
            <person name="Katsura K."/>
            <person name="Hayashi T."/>
        </authorList>
    </citation>
    <scope>NUCLEOTIDE SEQUENCE</scope>
    <source>
        <strain evidence="3">KCTC 52305</strain>
    </source>
</reference>
<feature type="region of interest" description="Disordered" evidence="1">
    <location>
        <begin position="172"/>
        <end position="234"/>
    </location>
</feature>
<keyword evidence="4" id="KW-1185">Reference proteome</keyword>
<proteinExistence type="predicted"/>
<protein>
    <recommendedName>
        <fullName evidence="2">General stress protein 17M-like domain-containing protein</fullName>
    </recommendedName>
</protein>
<dbReference type="RefSeq" id="WP_308220159.1">
    <property type="nucleotide sequence ID" value="NZ_BPQH01000019.1"/>
</dbReference>
<feature type="compositionally biased region" description="Low complexity" evidence="1">
    <location>
        <begin position="196"/>
        <end position="225"/>
    </location>
</feature>
<sequence>MTTRTLTAIYDRYEDAADAVTKLEAAGVPHQDISLVSNKQDPATGTHADAGEHAASGAGTGATLGSVLGGGAGLLTGLGLMAIPGVGPVVAAGWLVATLTGAGIGAAAGGLTGSLTGAGLSETDAHAYAEGVRRGGTLLTVRTDEVRSEQVSGILEQHGAVDLDERQQGWKQEGWTGSGAGATASDPMDADTSTRVGSPAAAGSVAGTSDATNTATSTATSTASSPAGEQAHGARRVRVYNYPG</sequence>
<dbReference type="Pfam" id="PF11181">
    <property type="entry name" value="YflT"/>
    <property type="match status" value="1"/>
</dbReference>
<feature type="region of interest" description="Disordered" evidence="1">
    <location>
        <begin position="37"/>
        <end position="56"/>
    </location>
</feature>
<evidence type="ECO:0000313" key="4">
    <source>
        <dbReference type="Proteomes" id="UP001055167"/>
    </source>
</evidence>
<name>A0ABQ4R5S2_9HYPH</name>
<evidence type="ECO:0000313" key="3">
    <source>
        <dbReference type="EMBL" id="GJD52494.1"/>
    </source>
</evidence>
<dbReference type="Proteomes" id="UP001055167">
    <property type="component" value="Unassembled WGS sequence"/>
</dbReference>
<evidence type="ECO:0000256" key="1">
    <source>
        <dbReference type="SAM" id="MobiDB-lite"/>
    </source>
</evidence>
<dbReference type="PANTHER" id="PTHR36109">
    <property type="entry name" value="MEMBRANE PROTEIN-RELATED"/>
    <property type="match status" value="1"/>
</dbReference>
<dbReference type="EMBL" id="BPQH01000019">
    <property type="protein sequence ID" value="GJD52494.1"/>
    <property type="molecule type" value="Genomic_DNA"/>
</dbReference>
<gene>
    <name evidence="3" type="ORF">OPKNFCMD_5260</name>
</gene>
<organism evidence="3 4">
    <name type="scientific">Methylobacterium crusticola</name>
    <dbReference type="NCBI Taxonomy" id="1697972"/>
    <lineage>
        <taxon>Bacteria</taxon>
        <taxon>Pseudomonadati</taxon>
        <taxon>Pseudomonadota</taxon>
        <taxon>Alphaproteobacteria</taxon>
        <taxon>Hyphomicrobiales</taxon>
        <taxon>Methylobacteriaceae</taxon>
        <taxon>Methylobacterium</taxon>
    </lineage>
</organism>
<feature type="domain" description="General stress protein 17M-like" evidence="2">
    <location>
        <begin position="8"/>
        <end position="69"/>
    </location>
</feature>
<accession>A0ABQ4R5S2</accession>
<dbReference type="InterPro" id="IPR052948">
    <property type="entry name" value="Low_temp-induced_all0457"/>
</dbReference>
<reference evidence="3" key="1">
    <citation type="journal article" date="2021" name="Front. Microbiol.">
        <title>Comprehensive Comparative Genomics and Phenotyping of Methylobacterium Species.</title>
        <authorList>
            <person name="Alessa O."/>
            <person name="Ogura Y."/>
            <person name="Fujitani Y."/>
            <person name="Takami H."/>
            <person name="Hayashi T."/>
            <person name="Sahin N."/>
            <person name="Tani A."/>
        </authorList>
    </citation>
    <scope>NUCLEOTIDE SEQUENCE</scope>
    <source>
        <strain evidence="3">KCTC 52305</strain>
    </source>
</reference>